<keyword evidence="4" id="KW-0539">Nucleus</keyword>
<evidence type="ECO:0000256" key="1">
    <source>
        <dbReference type="ARBA" id="ARBA00004123"/>
    </source>
</evidence>
<name>A0A2T7P6F9_POMCA</name>
<reference evidence="6 7" key="1">
    <citation type="submission" date="2018-04" db="EMBL/GenBank/DDBJ databases">
        <title>The genome of golden apple snail Pomacea canaliculata provides insight into stress tolerance and invasive adaptation.</title>
        <authorList>
            <person name="Liu C."/>
            <person name="Liu B."/>
            <person name="Ren Y."/>
            <person name="Zhang Y."/>
            <person name="Wang H."/>
            <person name="Li S."/>
            <person name="Jiang F."/>
            <person name="Yin L."/>
            <person name="Zhang G."/>
            <person name="Qian W."/>
            <person name="Fan W."/>
        </authorList>
    </citation>
    <scope>NUCLEOTIDE SEQUENCE [LARGE SCALE GENOMIC DNA]</scope>
    <source>
        <strain evidence="6">SZHN2017</strain>
        <tissue evidence="6">Muscle</tissue>
    </source>
</reference>
<evidence type="ECO:0000313" key="6">
    <source>
        <dbReference type="EMBL" id="PVD29010.1"/>
    </source>
</evidence>
<dbReference type="InterPro" id="IPR011520">
    <property type="entry name" value="Vg_fam"/>
</dbReference>
<dbReference type="PANTHER" id="PTHR15950">
    <property type="entry name" value="TRANSCRIPTION COFACTOR VESTIGIAL-LIKE PROTEIN"/>
    <property type="match status" value="1"/>
</dbReference>
<comment type="subcellular location">
    <subcellularLocation>
        <location evidence="1">Nucleus</location>
    </subcellularLocation>
</comment>
<keyword evidence="7" id="KW-1185">Reference proteome</keyword>
<organism evidence="6 7">
    <name type="scientific">Pomacea canaliculata</name>
    <name type="common">Golden apple snail</name>
    <dbReference type="NCBI Taxonomy" id="400727"/>
    <lineage>
        <taxon>Eukaryota</taxon>
        <taxon>Metazoa</taxon>
        <taxon>Spiralia</taxon>
        <taxon>Lophotrochozoa</taxon>
        <taxon>Mollusca</taxon>
        <taxon>Gastropoda</taxon>
        <taxon>Caenogastropoda</taxon>
        <taxon>Architaenioglossa</taxon>
        <taxon>Ampullarioidea</taxon>
        <taxon>Ampullariidae</taxon>
        <taxon>Pomacea</taxon>
    </lineage>
</organism>
<feature type="compositionally biased region" description="Basic and acidic residues" evidence="5">
    <location>
        <begin position="106"/>
        <end position="116"/>
    </location>
</feature>
<dbReference type="Pfam" id="PF07545">
    <property type="entry name" value="Vg_Tdu"/>
    <property type="match status" value="1"/>
</dbReference>
<feature type="region of interest" description="Disordered" evidence="5">
    <location>
        <begin position="1"/>
        <end position="22"/>
    </location>
</feature>
<evidence type="ECO:0000313" key="7">
    <source>
        <dbReference type="Proteomes" id="UP000245119"/>
    </source>
</evidence>
<comment type="caution">
    <text evidence="6">The sequence shown here is derived from an EMBL/GenBank/DDBJ whole genome shotgun (WGS) entry which is preliminary data.</text>
</comment>
<sequence>MPSVGGETLFQPDPPSGQLLLQQGDAATPSGAFLQRTCCTKDFPQLRKHFLSSSTVAIVSFHSPGCWRKFGVSSMYEGVSPSATSTSLGDGGAGSGGGSGGPSPSDKMHREVEREGQPRATQYLASNCVLFTYFSGDPASVVDEHFSRALSQPSSYSLDKPGVQKTCTRPDTLLMCQRKLPASFWNSAYQPPPSATSSHGGFPLGAEAYFSPSLYGLHKSWPYTYSSQPHTYAHQSAHAFSYSGMDATRGLTSHYGSLVMPGAGLASRADGRSSQYELAKGGDAFSSAAAAGYYAMSRFGSDLGMETGLPGLDLPLQQTKKELYW</sequence>
<feature type="region of interest" description="Disordered" evidence="5">
    <location>
        <begin position="81"/>
        <end position="116"/>
    </location>
</feature>
<gene>
    <name evidence="6" type="ORF">C0Q70_11607</name>
</gene>
<keyword evidence="2" id="KW-0805">Transcription regulation</keyword>
<feature type="compositionally biased region" description="Gly residues" evidence="5">
    <location>
        <begin position="89"/>
        <end position="101"/>
    </location>
</feature>
<dbReference type="PANTHER" id="PTHR15950:SF15">
    <property type="entry name" value="PROTEIN VESTIGIAL"/>
    <property type="match status" value="1"/>
</dbReference>
<dbReference type="GO" id="GO:0006355">
    <property type="term" value="P:regulation of DNA-templated transcription"/>
    <property type="evidence" value="ECO:0007669"/>
    <property type="project" value="InterPro"/>
</dbReference>
<dbReference type="AlphaFoldDB" id="A0A2T7P6F9"/>
<accession>A0A2T7P6F9</accession>
<evidence type="ECO:0008006" key="8">
    <source>
        <dbReference type="Google" id="ProtNLM"/>
    </source>
</evidence>
<dbReference type="Proteomes" id="UP000245119">
    <property type="component" value="Linkage Group LG6"/>
</dbReference>
<dbReference type="OrthoDB" id="10069705at2759"/>
<keyword evidence="3" id="KW-0804">Transcription</keyword>
<proteinExistence type="predicted"/>
<evidence type="ECO:0000256" key="3">
    <source>
        <dbReference type="ARBA" id="ARBA00023163"/>
    </source>
</evidence>
<evidence type="ECO:0000256" key="2">
    <source>
        <dbReference type="ARBA" id="ARBA00023015"/>
    </source>
</evidence>
<dbReference type="EMBL" id="PZQS01000006">
    <property type="protein sequence ID" value="PVD29010.1"/>
    <property type="molecule type" value="Genomic_DNA"/>
</dbReference>
<evidence type="ECO:0000256" key="5">
    <source>
        <dbReference type="SAM" id="MobiDB-lite"/>
    </source>
</evidence>
<evidence type="ECO:0000256" key="4">
    <source>
        <dbReference type="ARBA" id="ARBA00023242"/>
    </source>
</evidence>
<protein>
    <recommendedName>
        <fullName evidence="8">Transcription cofactor vestigial-like protein 2</fullName>
    </recommendedName>
</protein>
<dbReference type="GO" id="GO:0005634">
    <property type="term" value="C:nucleus"/>
    <property type="evidence" value="ECO:0007669"/>
    <property type="project" value="UniProtKB-SubCell"/>
</dbReference>